<dbReference type="Proteomes" id="UP000677228">
    <property type="component" value="Unassembled WGS sequence"/>
</dbReference>
<evidence type="ECO:0000256" key="4">
    <source>
        <dbReference type="ARBA" id="ARBA00023136"/>
    </source>
</evidence>
<proteinExistence type="predicted"/>
<dbReference type="OrthoDB" id="10020245at2759"/>
<evidence type="ECO:0000256" key="2">
    <source>
        <dbReference type="ARBA" id="ARBA00022692"/>
    </source>
</evidence>
<evidence type="ECO:0000256" key="3">
    <source>
        <dbReference type="ARBA" id="ARBA00022989"/>
    </source>
</evidence>
<evidence type="ECO:0000256" key="6">
    <source>
        <dbReference type="SAM" id="Phobius"/>
    </source>
</evidence>
<feature type="transmembrane region" description="Helical" evidence="6">
    <location>
        <begin position="276"/>
        <end position="294"/>
    </location>
</feature>
<organism evidence="8 11">
    <name type="scientific">Didymodactylos carnosus</name>
    <dbReference type="NCBI Taxonomy" id="1234261"/>
    <lineage>
        <taxon>Eukaryota</taxon>
        <taxon>Metazoa</taxon>
        <taxon>Spiralia</taxon>
        <taxon>Gnathifera</taxon>
        <taxon>Rotifera</taxon>
        <taxon>Eurotatoria</taxon>
        <taxon>Bdelloidea</taxon>
        <taxon>Philodinida</taxon>
        <taxon>Philodinidae</taxon>
        <taxon>Didymodactylos</taxon>
    </lineage>
</organism>
<evidence type="ECO:0000313" key="10">
    <source>
        <dbReference type="EMBL" id="CAF3750623.1"/>
    </source>
</evidence>
<evidence type="ECO:0000313" key="7">
    <source>
        <dbReference type="EMBL" id="CAF0797633.1"/>
    </source>
</evidence>
<dbReference type="Gene3D" id="1.20.140.150">
    <property type="match status" value="1"/>
</dbReference>
<evidence type="ECO:0000313" key="9">
    <source>
        <dbReference type="EMBL" id="CAF3580775.1"/>
    </source>
</evidence>
<dbReference type="Proteomes" id="UP000663829">
    <property type="component" value="Unassembled WGS sequence"/>
</dbReference>
<comment type="subcellular location">
    <subcellularLocation>
        <location evidence="1">Membrane</location>
        <topology evidence="1">Multi-pass membrane protein</topology>
    </subcellularLocation>
</comment>
<keyword evidence="3 6" id="KW-1133">Transmembrane helix</keyword>
<dbReference type="EMBL" id="CAJOBA010001178">
    <property type="protein sequence ID" value="CAF3580775.1"/>
    <property type="molecule type" value="Genomic_DNA"/>
</dbReference>
<feature type="region of interest" description="Disordered" evidence="5">
    <location>
        <begin position="300"/>
        <end position="323"/>
    </location>
</feature>
<dbReference type="PANTHER" id="PTHR10671:SF108">
    <property type="entry name" value="CLAUDIN FAMILY PROTEIN-RELATED"/>
    <property type="match status" value="1"/>
</dbReference>
<evidence type="ECO:0000313" key="11">
    <source>
        <dbReference type="Proteomes" id="UP000663829"/>
    </source>
</evidence>
<gene>
    <name evidence="8" type="ORF">GPM918_LOCUS12588</name>
    <name evidence="7" type="ORF">OVA965_LOCUS4472</name>
    <name evidence="10" type="ORF">SRO942_LOCUS12588</name>
    <name evidence="9" type="ORF">TMI583_LOCUS4470</name>
</gene>
<keyword evidence="2 6" id="KW-0812">Transmembrane</keyword>
<comment type="caution">
    <text evidence="8">The sequence shown here is derived from an EMBL/GenBank/DDBJ whole genome shotgun (WGS) entry which is preliminary data.</text>
</comment>
<accession>A0A814F4D2</accession>
<dbReference type="InterPro" id="IPR050579">
    <property type="entry name" value="PMP-22/EMP/MP20-like"/>
</dbReference>
<dbReference type="AlphaFoldDB" id="A0A814F4D2"/>
<dbReference type="PANTHER" id="PTHR10671">
    <property type="entry name" value="EPITHELIAL MEMBRANE PROTEIN-RELATED"/>
    <property type="match status" value="1"/>
</dbReference>
<dbReference type="EMBL" id="CAJNOK010001178">
    <property type="protein sequence ID" value="CAF0797633.1"/>
    <property type="molecule type" value="Genomic_DNA"/>
</dbReference>
<dbReference type="GO" id="GO:0005886">
    <property type="term" value="C:plasma membrane"/>
    <property type="evidence" value="ECO:0007669"/>
    <property type="project" value="TreeGrafter"/>
</dbReference>
<evidence type="ECO:0000256" key="5">
    <source>
        <dbReference type="SAM" id="MobiDB-lite"/>
    </source>
</evidence>
<dbReference type="EMBL" id="CAJOBC010002774">
    <property type="protein sequence ID" value="CAF3750623.1"/>
    <property type="molecule type" value="Genomic_DNA"/>
</dbReference>
<keyword evidence="4 6" id="KW-0472">Membrane</keyword>
<keyword evidence="11" id="KW-1185">Reference proteome</keyword>
<name>A0A814F4D2_9BILA</name>
<feature type="transmembrane region" description="Helical" evidence="6">
    <location>
        <begin position="205"/>
        <end position="224"/>
    </location>
</feature>
<protein>
    <submittedName>
        <fullName evidence="8">Uncharacterized protein</fullName>
    </submittedName>
</protein>
<evidence type="ECO:0000256" key="1">
    <source>
        <dbReference type="ARBA" id="ARBA00004141"/>
    </source>
</evidence>
<dbReference type="Proteomes" id="UP000681722">
    <property type="component" value="Unassembled WGS sequence"/>
</dbReference>
<feature type="transmembrane region" description="Helical" evidence="6">
    <location>
        <begin position="174"/>
        <end position="193"/>
    </location>
</feature>
<reference evidence="8" key="1">
    <citation type="submission" date="2021-02" db="EMBL/GenBank/DDBJ databases">
        <authorList>
            <person name="Nowell W R."/>
        </authorList>
    </citation>
    <scope>NUCLEOTIDE SEQUENCE</scope>
</reference>
<dbReference type="Proteomes" id="UP000682733">
    <property type="component" value="Unassembled WGS sequence"/>
</dbReference>
<feature type="transmembrane region" description="Helical" evidence="6">
    <location>
        <begin position="7"/>
        <end position="28"/>
    </location>
</feature>
<evidence type="ECO:0000313" key="8">
    <source>
        <dbReference type="EMBL" id="CAF0977791.1"/>
    </source>
</evidence>
<dbReference type="EMBL" id="CAJNOQ010002774">
    <property type="protein sequence ID" value="CAF0977791.1"/>
    <property type="molecule type" value="Genomic_DNA"/>
</dbReference>
<sequence length="350" mass="40823">MVTSFTTGGIIGISLCVISLLLHLIAYFTPHWKEVVPNSNALYVDGVDALIRGEVLHYFNAVHRYTKHSYGIFQRCERLLNNINLTISLLSEKEHQSCTKNYLPSYQDINFNECHSLEYYQFCTKANKKIFDIQNHYLLQKFAIDNLKYSKENQQKSALLCNCRYPRYALTCRYLSAITIIFILLTIIFYTWVALSNKKMNIKKLIGAISSFCSIIFLMLNLIVMNNYLKFEPLEYLVAIEKHYRAKQIYKFSEDMKITMQRFHSSVTIKNGYSMALEWTAFCLTIITAIILLITTKKSDHKPNTHISNDIESRNKQHLDGVRDQSSLDAMLTTNSSQERFRIKRYDEEV</sequence>